<evidence type="ECO:0008006" key="14">
    <source>
        <dbReference type="Google" id="ProtNLM"/>
    </source>
</evidence>
<dbReference type="GO" id="GO:0005778">
    <property type="term" value="C:peroxisomal membrane"/>
    <property type="evidence" value="ECO:0007669"/>
    <property type="project" value="UniProtKB-SubCell"/>
</dbReference>
<dbReference type="GeneID" id="30159690"/>
<keyword evidence="3 10" id="KW-0813">Transport</keyword>
<dbReference type="PROSITE" id="PS50920">
    <property type="entry name" value="SOLCAR"/>
    <property type="match status" value="3"/>
</dbReference>
<comment type="caution">
    <text evidence="12">The sequence shown here is derived from an EMBL/GenBank/DDBJ whole genome shotgun (WGS) entry which is preliminary data.</text>
</comment>
<dbReference type="PANTHER" id="PTHR45939">
    <property type="entry name" value="PEROXISOMAL MEMBRANE PROTEIN PMP34-RELATED"/>
    <property type="match status" value="1"/>
</dbReference>
<dbReference type="Proteomes" id="UP000094065">
    <property type="component" value="Unassembled WGS sequence"/>
</dbReference>
<evidence type="ECO:0000256" key="4">
    <source>
        <dbReference type="ARBA" id="ARBA00022692"/>
    </source>
</evidence>
<feature type="transmembrane region" description="Helical" evidence="11">
    <location>
        <begin position="59"/>
        <end position="81"/>
    </location>
</feature>
<dbReference type="Gene3D" id="1.50.40.10">
    <property type="entry name" value="Mitochondrial carrier domain"/>
    <property type="match status" value="1"/>
</dbReference>
<accession>A0A1E3HC10</accession>
<dbReference type="GO" id="GO:0080122">
    <property type="term" value="F:AMP transmembrane transporter activity"/>
    <property type="evidence" value="ECO:0007669"/>
    <property type="project" value="TreeGrafter"/>
</dbReference>
<keyword evidence="7 9" id="KW-0472">Membrane</keyword>
<dbReference type="GO" id="GO:0015217">
    <property type="term" value="F:ADP transmembrane transporter activity"/>
    <property type="evidence" value="ECO:0007669"/>
    <property type="project" value="TreeGrafter"/>
</dbReference>
<dbReference type="STRING" id="1295533.A0A1E3HC10"/>
<feature type="transmembrane region" description="Helical" evidence="11">
    <location>
        <begin position="285"/>
        <end position="306"/>
    </location>
</feature>
<name>A0A1E3HC10_9TREE</name>
<protein>
    <recommendedName>
        <fullName evidence="14">Solute carrier family 25 (Peroxisomal adenine nucleotide transporter), member 17</fullName>
    </recommendedName>
</protein>
<dbReference type="EMBL" id="AWGJ01000014">
    <property type="protein sequence ID" value="ODN72981.1"/>
    <property type="molecule type" value="Genomic_DNA"/>
</dbReference>
<keyword evidence="13" id="KW-1185">Reference proteome</keyword>
<evidence type="ECO:0000313" key="13">
    <source>
        <dbReference type="Proteomes" id="UP000094065"/>
    </source>
</evidence>
<dbReference type="RefSeq" id="XP_018988922.1">
    <property type="nucleotide sequence ID" value="XM_019143258.1"/>
</dbReference>
<keyword evidence="5" id="KW-0677">Repeat</keyword>
<evidence type="ECO:0000256" key="8">
    <source>
        <dbReference type="ARBA" id="ARBA00023140"/>
    </source>
</evidence>
<evidence type="ECO:0000256" key="6">
    <source>
        <dbReference type="ARBA" id="ARBA00022989"/>
    </source>
</evidence>
<dbReference type="Pfam" id="PF00153">
    <property type="entry name" value="Mito_carr"/>
    <property type="match status" value="3"/>
</dbReference>
<feature type="repeat" description="Solcar" evidence="9">
    <location>
        <begin position="103"/>
        <end position="205"/>
    </location>
</feature>
<dbReference type="GO" id="GO:0015230">
    <property type="term" value="F:FAD transmembrane transporter activity"/>
    <property type="evidence" value="ECO:0007669"/>
    <property type="project" value="TreeGrafter"/>
</dbReference>
<dbReference type="InterPro" id="IPR018108">
    <property type="entry name" value="MCP_transmembrane"/>
</dbReference>
<evidence type="ECO:0000256" key="1">
    <source>
        <dbReference type="ARBA" id="ARBA00004585"/>
    </source>
</evidence>
<dbReference type="PANTHER" id="PTHR45939:SF5">
    <property type="entry name" value="PEROXISOMAL MEMBRANE PROTEIN PMP34"/>
    <property type="match status" value="1"/>
</dbReference>
<sequence length="337" mass="36094">MSDSAIHALAGSVGGSAAMALTYPLVNLSTRAAVQTKKEELTTREAVARVIKSEGVLGLYSGLTSSLFGIAVTNGVYYAFYEEMRSLMIRRRGNTSTSPTSALTTTEGILAGLIAGSITTLTTNPIWTVQTAQATHATTARNASGAIKTDVEGNAKKVKPSAITIVKEILEKDGLKGFWRGIGPALILVLNPVIQYTTFERLVSLLLGFRLAKQGATPTGKTALGRSSLSDWDLFFLGALSKLVATSGTYPYIVVKSRLQAATHKYKSSIKAVLHILEAEGFNGLYAGLGLKLLQSVLTAAFMFVAQRRIYEFVKKVNSFSSTRVMYCFQGTLLICA</sequence>
<evidence type="ECO:0000256" key="3">
    <source>
        <dbReference type="ARBA" id="ARBA00022448"/>
    </source>
</evidence>
<dbReference type="GO" id="GO:0051724">
    <property type="term" value="F:NAD transmembrane transporter activity"/>
    <property type="evidence" value="ECO:0007669"/>
    <property type="project" value="TreeGrafter"/>
</dbReference>
<evidence type="ECO:0000256" key="2">
    <source>
        <dbReference type="ARBA" id="ARBA00006375"/>
    </source>
</evidence>
<evidence type="ECO:0000256" key="5">
    <source>
        <dbReference type="ARBA" id="ARBA00022737"/>
    </source>
</evidence>
<organism evidence="12 13">
    <name type="scientific">Cryptococcus amylolentus CBS 6039</name>
    <dbReference type="NCBI Taxonomy" id="1295533"/>
    <lineage>
        <taxon>Eukaryota</taxon>
        <taxon>Fungi</taxon>
        <taxon>Dikarya</taxon>
        <taxon>Basidiomycota</taxon>
        <taxon>Agaricomycotina</taxon>
        <taxon>Tremellomycetes</taxon>
        <taxon>Tremellales</taxon>
        <taxon>Cryptococcaceae</taxon>
        <taxon>Cryptococcus</taxon>
    </lineage>
</organism>
<evidence type="ECO:0000256" key="10">
    <source>
        <dbReference type="RuleBase" id="RU000488"/>
    </source>
</evidence>
<comment type="similarity">
    <text evidence="2 10">Belongs to the mitochondrial carrier (TC 2.A.29) family.</text>
</comment>
<comment type="subcellular location">
    <subcellularLocation>
        <location evidence="1">Peroxisome membrane</location>
        <topology evidence="1">Multi-pass membrane protein</topology>
    </subcellularLocation>
</comment>
<dbReference type="InterPro" id="IPR023395">
    <property type="entry name" value="MCP_dom_sf"/>
</dbReference>
<keyword evidence="6 11" id="KW-1133">Transmembrane helix</keyword>
<gene>
    <name evidence="12" type="ORF">L202_08381</name>
</gene>
<evidence type="ECO:0000313" key="12">
    <source>
        <dbReference type="EMBL" id="ODN72981.1"/>
    </source>
</evidence>
<dbReference type="AlphaFoldDB" id="A0A1E3HC10"/>
<feature type="repeat" description="Solcar" evidence="9">
    <location>
        <begin position="229"/>
        <end position="313"/>
    </location>
</feature>
<keyword evidence="8" id="KW-0576">Peroxisome</keyword>
<feature type="repeat" description="Solcar" evidence="9">
    <location>
        <begin position="2"/>
        <end position="87"/>
    </location>
</feature>
<evidence type="ECO:0000256" key="9">
    <source>
        <dbReference type="PROSITE-ProRule" id="PRU00282"/>
    </source>
</evidence>
<proteinExistence type="inferred from homology"/>
<dbReference type="OrthoDB" id="2019556at2759"/>
<dbReference type="InterPro" id="IPR052217">
    <property type="entry name" value="Mito/Peroxisomal_Carrier"/>
</dbReference>
<dbReference type="GO" id="GO:0015228">
    <property type="term" value="F:coenzyme A transmembrane transporter activity"/>
    <property type="evidence" value="ECO:0007669"/>
    <property type="project" value="TreeGrafter"/>
</dbReference>
<reference evidence="12 13" key="1">
    <citation type="submission" date="2016-06" db="EMBL/GenBank/DDBJ databases">
        <title>Evolution of pathogenesis and genome organization in the Tremellales.</title>
        <authorList>
            <person name="Cuomo C."/>
            <person name="Litvintseva A."/>
            <person name="Heitman J."/>
            <person name="Chen Y."/>
            <person name="Sun S."/>
            <person name="Springer D."/>
            <person name="Dromer F."/>
            <person name="Young S."/>
            <person name="Zeng Q."/>
            <person name="Chapman S."/>
            <person name="Gujja S."/>
            <person name="Saif S."/>
            <person name="Birren B."/>
        </authorList>
    </citation>
    <scope>NUCLEOTIDE SEQUENCE [LARGE SCALE GENOMIC DNA]</scope>
    <source>
        <strain evidence="12 13">CBS 6039</strain>
    </source>
</reference>
<dbReference type="GO" id="GO:0005347">
    <property type="term" value="F:ATP transmembrane transporter activity"/>
    <property type="evidence" value="ECO:0007669"/>
    <property type="project" value="TreeGrafter"/>
</dbReference>
<evidence type="ECO:0000256" key="7">
    <source>
        <dbReference type="ARBA" id="ARBA00023136"/>
    </source>
</evidence>
<dbReference type="GO" id="GO:0044610">
    <property type="term" value="F:FMN transmembrane transporter activity"/>
    <property type="evidence" value="ECO:0007669"/>
    <property type="project" value="TreeGrafter"/>
</dbReference>
<keyword evidence="4 9" id="KW-0812">Transmembrane</keyword>
<evidence type="ECO:0000256" key="11">
    <source>
        <dbReference type="SAM" id="Phobius"/>
    </source>
</evidence>
<dbReference type="SUPFAM" id="SSF103506">
    <property type="entry name" value="Mitochondrial carrier"/>
    <property type="match status" value="1"/>
</dbReference>